<evidence type="ECO:0000313" key="3">
    <source>
        <dbReference type="Proteomes" id="UP000244821"/>
    </source>
</evidence>
<feature type="compositionally biased region" description="Polar residues" evidence="1">
    <location>
        <begin position="27"/>
        <end position="37"/>
    </location>
</feature>
<gene>
    <name evidence="2" type="ORF">C5022_000002</name>
</gene>
<sequence length="37" mass="4006">MLKTHPKESEREASPSTVKQRHVSAGGNEQSVSGIEN</sequence>
<evidence type="ECO:0000256" key="1">
    <source>
        <dbReference type="SAM" id="MobiDB-lite"/>
    </source>
</evidence>
<evidence type="ECO:0000313" key="2">
    <source>
        <dbReference type="EMBL" id="AVX47605.1"/>
    </source>
</evidence>
<reference evidence="2 3" key="1">
    <citation type="journal article" date="2018" name="Viruses">
        <title>Characterizing Phage Genomes for Therapeutic Applications.</title>
        <authorList>
            <person name="Philipson C.W."/>
            <person name="Voegtly L.J."/>
            <person name="Lueder M.R."/>
            <person name="Long K.A."/>
            <person name="Rice G.K."/>
            <person name="Frey K.G."/>
            <person name="Biswas B."/>
            <person name="Cer R.Z."/>
            <person name="Hamilton T."/>
            <person name="Bishop-Lilly K.A."/>
        </authorList>
    </citation>
    <scope>NUCLEOTIDE SEQUENCE [LARGE SCALE GENOMIC DNA]</scope>
    <source>
        <strain evidence="3">130</strain>
    </source>
</reference>
<dbReference type="EMBL" id="MH107770">
    <property type="protein sequence ID" value="AVX47605.1"/>
    <property type="molecule type" value="Genomic_DNA"/>
</dbReference>
<protein>
    <submittedName>
        <fullName evidence="2">Uncharacterized protein</fullName>
    </submittedName>
</protein>
<feature type="compositionally biased region" description="Basic and acidic residues" evidence="1">
    <location>
        <begin position="1"/>
        <end position="13"/>
    </location>
</feature>
<proteinExistence type="predicted"/>
<accession>A0A2R4P951</accession>
<organism evidence="2 3">
    <name type="scientific">Pseudomonas phage vB_PaeP_130_113</name>
    <dbReference type="NCBI Taxonomy" id="2161784"/>
    <lineage>
        <taxon>Viruses</taxon>
        <taxon>Duplodnaviria</taxon>
        <taxon>Heunggongvirae</taxon>
        <taxon>Uroviricota</taxon>
        <taxon>Caudoviricetes</taxon>
        <taxon>Autographivirales</taxon>
        <taxon>Autoscriptoviridae</taxon>
        <taxon>Krylovirinae</taxon>
        <taxon>Phikmvvirus</taxon>
        <taxon>Phikmvvirus pv130113</taxon>
    </lineage>
</organism>
<keyword evidence="3" id="KW-1185">Reference proteome</keyword>
<name>A0A2R4P951_9CAUD</name>
<feature type="region of interest" description="Disordered" evidence="1">
    <location>
        <begin position="1"/>
        <end position="37"/>
    </location>
</feature>
<dbReference type="Proteomes" id="UP000244821">
    <property type="component" value="Segment"/>
</dbReference>